<evidence type="ECO:0000313" key="1">
    <source>
        <dbReference type="EMBL" id="VFJ91353.1"/>
    </source>
</evidence>
<gene>
    <name evidence="1" type="ORF">BECKLFY1418A_GA0070994_101528</name>
</gene>
<accession>A0A450UFQ6</accession>
<sequence length="187" mass="21495">MLNKIANCPDLDLLRRNTCEENDIRVTICDELMENGALRRDLIAILKIDAYYSTSRMPEPPKSIDCLIIIKTGEREFGLTLVELKKAPGSGRARQLKPGRIKPKFDNTIKQFLSGEFAHIFMNSAYTISDFRLWLVTNRTRTIPLKQERKKTGSSGFDAKRWYTFMGKEYEFERIPPDEAWVGTGLA</sequence>
<name>A0A450UFQ6_9GAMM</name>
<organism evidence="1">
    <name type="scientific">Candidatus Kentrum sp. LFY</name>
    <dbReference type="NCBI Taxonomy" id="2126342"/>
    <lineage>
        <taxon>Bacteria</taxon>
        <taxon>Pseudomonadati</taxon>
        <taxon>Pseudomonadota</taxon>
        <taxon>Gammaproteobacteria</taxon>
        <taxon>Candidatus Kentrum</taxon>
    </lineage>
</organism>
<dbReference type="AlphaFoldDB" id="A0A450UFQ6"/>
<protein>
    <submittedName>
        <fullName evidence="1">Uncharacterized protein</fullName>
    </submittedName>
</protein>
<proteinExistence type="predicted"/>
<dbReference type="EMBL" id="CAADFH010000015">
    <property type="protein sequence ID" value="VFJ91353.1"/>
    <property type="molecule type" value="Genomic_DNA"/>
</dbReference>
<reference evidence="1" key="1">
    <citation type="submission" date="2019-02" db="EMBL/GenBank/DDBJ databases">
        <authorList>
            <person name="Gruber-Vodicka R. H."/>
            <person name="Seah K. B. B."/>
        </authorList>
    </citation>
    <scope>NUCLEOTIDE SEQUENCE</scope>
    <source>
        <strain evidence="1">BECK_M6</strain>
    </source>
</reference>